<evidence type="ECO:0000313" key="1">
    <source>
        <dbReference type="EMBL" id="KKN24751.1"/>
    </source>
</evidence>
<dbReference type="AlphaFoldDB" id="A0A0F9RIC9"/>
<gene>
    <name evidence="1" type="ORF">LCGC14_0891770</name>
</gene>
<name>A0A0F9RIC9_9ZZZZ</name>
<accession>A0A0F9RIC9</accession>
<dbReference type="EMBL" id="LAZR01002859">
    <property type="protein sequence ID" value="KKN24751.1"/>
    <property type="molecule type" value="Genomic_DNA"/>
</dbReference>
<reference evidence="1" key="1">
    <citation type="journal article" date="2015" name="Nature">
        <title>Complex archaea that bridge the gap between prokaryotes and eukaryotes.</title>
        <authorList>
            <person name="Spang A."/>
            <person name="Saw J.H."/>
            <person name="Jorgensen S.L."/>
            <person name="Zaremba-Niedzwiedzka K."/>
            <person name="Martijn J."/>
            <person name="Lind A.E."/>
            <person name="van Eijk R."/>
            <person name="Schleper C."/>
            <person name="Guy L."/>
            <person name="Ettema T.J."/>
        </authorList>
    </citation>
    <scope>NUCLEOTIDE SEQUENCE</scope>
</reference>
<proteinExistence type="predicted"/>
<organism evidence="1">
    <name type="scientific">marine sediment metagenome</name>
    <dbReference type="NCBI Taxonomy" id="412755"/>
    <lineage>
        <taxon>unclassified sequences</taxon>
        <taxon>metagenomes</taxon>
        <taxon>ecological metagenomes</taxon>
    </lineage>
</organism>
<sequence>MSLSNALDSTDGLNKEFAVANISDVTVYIDSTNTSVNDTATKKYFDNQLTDGGADSNLARAIFIRNDQTIQIVSMNLITFTDPETIILAKGHKETWDKPHLYRLVIRTTVANTNIKLRVK</sequence>
<protein>
    <submittedName>
        <fullName evidence="1">Uncharacterized protein</fullName>
    </submittedName>
</protein>
<comment type="caution">
    <text evidence="1">The sequence shown here is derived from an EMBL/GenBank/DDBJ whole genome shotgun (WGS) entry which is preliminary data.</text>
</comment>